<dbReference type="Gene3D" id="1.10.510.10">
    <property type="entry name" value="Transferase(Phosphotransferase) domain 1"/>
    <property type="match status" value="1"/>
</dbReference>
<gene>
    <name evidence="13" type="ORF">F7725_026563</name>
</gene>
<dbReference type="PROSITE" id="PS50011">
    <property type="entry name" value="PROTEIN_KINASE_DOM"/>
    <property type="match status" value="1"/>
</dbReference>
<comment type="catalytic activity">
    <reaction evidence="7">
        <text>L-seryl-[protein] + ATP = O-phospho-L-seryl-[protein] + ADP + H(+)</text>
        <dbReference type="Rhea" id="RHEA:17989"/>
        <dbReference type="Rhea" id="RHEA-COMP:9863"/>
        <dbReference type="Rhea" id="RHEA-COMP:11604"/>
        <dbReference type="ChEBI" id="CHEBI:15378"/>
        <dbReference type="ChEBI" id="CHEBI:29999"/>
        <dbReference type="ChEBI" id="CHEBI:30616"/>
        <dbReference type="ChEBI" id="CHEBI:83421"/>
        <dbReference type="ChEBI" id="CHEBI:456216"/>
        <dbReference type="EC" id="2.7.12.2"/>
    </reaction>
</comment>
<dbReference type="InterPro" id="IPR000719">
    <property type="entry name" value="Prot_kinase_dom"/>
</dbReference>
<evidence type="ECO:0000256" key="11">
    <source>
        <dbReference type="RuleBase" id="RU000304"/>
    </source>
</evidence>
<dbReference type="SUPFAM" id="SSF56112">
    <property type="entry name" value="Protein kinase-like (PK-like)"/>
    <property type="match status" value="1"/>
</dbReference>
<reference evidence="13 14" key="1">
    <citation type="submission" date="2020-03" db="EMBL/GenBank/DDBJ databases">
        <title>Dissostichus mawsoni Genome sequencing and assembly.</title>
        <authorList>
            <person name="Park H."/>
        </authorList>
    </citation>
    <scope>NUCLEOTIDE SEQUENCE [LARGE SCALE GENOMIC DNA]</scope>
    <source>
        <strain evidence="13">DM0001</strain>
        <tissue evidence="13">Muscle</tissue>
    </source>
</reference>
<dbReference type="SUPFAM" id="SSF54277">
    <property type="entry name" value="CAD &amp; PB1 domains"/>
    <property type="match status" value="1"/>
</dbReference>
<evidence type="ECO:0000256" key="10">
    <source>
        <dbReference type="PROSITE-ProRule" id="PRU10141"/>
    </source>
</evidence>
<evidence type="ECO:0000256" key="3">
    <source>
        <dbReference type="ARBA" id="ARBA00022777"/>
    </source>
</evidence>
<accession>A0A7J5X8W1</accession>
<dbReference type="EC" id="2.7.12.2" evidence="6"/>
<evidence type="ECO:0000256" key="5">
    <source>
        <dbReference type="ARBA" id="ARBA00038035"/>
    </source>
</evidence>
<comment type="similarity">
    <text evidence="5">Belongs to the protein kinase superfamily. STE Ser/Thr protein kinase family. MAP kinase kinase subfamily.</text>
</comment>
<dbReference type="InterPro" id="IPR008271">
    <property type="entry name" value="Ser/Thr_kinase_AS"/>
</dbReference>
<evidence type="ECO:0000256" key="6">
    <source>
        <dbReference type="ARBA" id="ARBA00038999"/>
    </source>
</evidence>
<keyword evidence="11" id="KW-0723">Serine/threonine-protein kinase</keyword>
<evidence type="ECO:0000256" key="4">
    <source>
        <dbReference type="ARBA" id="ARBA00022840"/>
    </source>
</evidence>
<proteinExistence type="inferred from homology"/>
<comment type="catalytic activity">
    <reaction evidence="9">
        <text>L-tyrosyl-[protein] + ATP = O-phospho-L-tyrosyl-[protein] + ADP + H(+)</text>
        <dbReference type="Rhea" id="RHEA:10596"/>
        <dbReference type="Rhea" id="RHEA-COMP:10136"/>
        <dbReference type="Rhea" id="RHEA-COMP:20101"/>
        <dbReference type="ChEBI" id="CHEBI:15378"/>
        <dbReference type="ChEBI" id="CHEBI:30616"/>
        <dbReference type="ChEBI" id="CHEBI:46858"/>
        <dbReference type="ChEBI" id="CHEBI:61978"/>
        <dbReference type="ChEBI" id="CHEBI:456216"/>
        <dbReference type="EC" id="2.7.12.2"/>
    </reaction>
</comment>
<dbReference type="PANTHER" id="PTHR48013:SF9">
    <property type="entry name" value="DUAL SPECIFICITY MITOGEN-ACTIVATED PROTEIN KINASE KINASE 5"/>
    <property type="match status" value="1"/>
</dbReference>
<evidence type="ECO:0000313" key="13">
    <source>
        <dbReference type="EMBL" id="KAF3832898.1"/>
    </source>
</evidence>
<feature type="binding site" evidence="10">
    <location>
        <position position="155"/>
    </location>
    <ligand>
        <name>ATP</name>
        <dbReference type="ChEBI" id="CHEBI:30616"/>
    </ligand>
</feature>
<dbReference type="InterPro" id="IPR011009">
    <property type="entry name" value="Kinase-like_dom_sf"/>
</dbReference>
<dbReference type="FunFam" id="3.30.200.20:FF:000197">
    <property type="entry name" value="dual specificity mitogen-activated protein kinase kinase 5"/>
    <property type="match status" value="1"/>
</dbReference>
<dbReference type="Proteomes" id="UP000518266">
    <property type="component" value="Unassembled WGS sequence"/>
</dbReference>
<dbReference type="GO" id="GO:0004674">
    <property type="term" value="F:protein serine/threonine kinase activity"/>
    <property type="evidence" value="ECO:0007669"/>
    <property type="project" value="UniProtKB-KW"/>
</dbReference>
<feature type="domain" description="Protein kinase" evidence="12">
    <location>
        <begin position="126"/>
        <end position="413"/>
    </location>
</feature>
<evidence type="ECO:0000313" key="14">
    <source>
        <dbReference type="Proteomes" id="UP000518266"/>
    </source>
</evidence>
<dbReference type="InterPro" id="IPR017441">
    <property type="entry name" value="Protein_kinase_ATP_BS"/>
</dbReference>
<comment type="caution">
    <text evidence="13">The sequence shown here is derived from an EMBL/GenBank/DDBJ whole genome shotgun (WGS) entry which is preliminary data.</text>
</comment>
<evidence type="ECO:0000256" key="7">
    <source>
        <dbReference type="ARBA" id="ARBA00049014"/>
    </source>
</evidence>
<keyword evidence="4 10" id="KW-0067">ATP-binding</keyword>
<evidence type="ECO:0000256" key="2">
    <source>
        <dbReference type="ARBA" id="ARBA00022741"/>
    </source>
</evidence>
<dbReference type="PROSITE" id="PS00108">
    <property type="entry name" value="PROTEIN_KINASE_ST"/>
    <property type="match status" value="1"/>
</dbReference>
<dbReference type="EMBL" id="JAAKFY010000027">
    <property type="protein sequence ID" value="KAF3832898.1"/>
    <property type="molecule type" value="Genomic_DNA"/>
</dbReference>
<dbReference type="GO" id="GO:0004708">
    <property type="term" value="F:MAP kinase kinase activity"/>
    <property type="evidence" value="ECO:0007669"/>
    <property type="project" value="UniProtKB-EC"/>
</dbReference>
<dbReference type="GO" id="GO:0005524">
    <property type="term" value="F:ATP binding"/>
    <property type="evidence" value="ECO:0007669"/>
    <property type="project" value="UniProtKB-UniRule"/>
</dbReference>
<evidence type="ECO:0000256" key="8">
    <source>
        <dbReference type="ARBA" id="ARBA00049299"/>
    </source>
</evidence>
<dbReference type="Gene3D" id="3.10.20.90">
    <property type="entry name" value="Phosphatidylinositol 3-kinase Catalytic Subunit, Chain A, domain 1"/>
    <property type="match status" value="1"/>
</dbReference>
<keyword evidence="14" id="KW-1185">Reference proteome</keyword>
<evidence type="ECO:0000256" key="1">
    <source>
        <dbReference type="ARBA" id="ARBA00022679"/>
    </source>
</evidence>
<protein>
    <recommendedName>
        <fullName evidence="6">mitogen-activated protein kinase kinase</fullName>
        <ecNumber evidence="6">2.7.12.2</ecNumber>
    </recommendedName>
</protein>
<comment type="catalytic activity">
    <reaction evidence="8">
        <text>L-threonyl-[protein] + ATP = O-phospho-L-threonyl-[protein] + ADP + H(+)</text>
        <dbReference type="Rhea" id="RHEA:46608"/>
        <dbReference type="Rhea" id="RHEA-COMP:11060"/>
        <dbReference type="Rhea" id="RHEA-COMP:11605"/>
        <dbReference type="ChEBI" id="CHEBI:15378"/>
        <dbReference type="ChEBI" id="CHEBI:30013"/>
        <dbReference type="ChEBI" id="CHEBI:30616"/>
        <dbReference type="ChEBI" id="CHEBI:61977"/>
        <dbReference type="ChEBI" id="CHEBI:456216"/>
        <dbReference type="EC" id="2.7.12.2"/>
    </reaction>
</comment>
<dbReference type="PANTHER" id="PTHR48013">
    <property type="entry name" value="DUAL SPECIFICITY MITOGEN-ACTIVATED PROTEIN KINASE KINASE 5-RELATED"/>
    <property type="match status" value="1"/>
</dbReference>
<dbReference type="Gene3D" id="3.30.200.20">
    <property type="entry name" value="Phosphorylase Kinase, domain 1"/>
    <property type="match status" value="1"/>
</dbReference>
<keyword evidence="3" id="KW-0418">Kinase</keyword>
<dbReference type="OrthoDB" id="10252354at2759"/>
<evidence type="ECO:0000259" key="12">
    <source>
        <dbReference type="PROSITE" id="PS50011"/>
    </source>
</evidence>
<name>A0A7J5X8W1_DISMA</name>
<dbReference type="PROSITE" id="PS00107">
    <property type="entry name" value="PROTEIN_KINASE_ATP"/>
    <property type="match status" value="1"/>
</dbReference>
<dbReference type="AlphaFoldDB" id="A0A7J5X8W1"/>
<dbReference type="SMART" id="SM00220">
    <property type="entry name" value="S_TKc"/>
    <property type="match status" value="1"/>
</dbReference>
<dbReference type="Pfam" id="PF00069">
    <property type="entry name" value="Pkinase"/>
    <property type="match status" value="2"/>
</dbReference>
<dbReference type="CDD" id="cd06619">
    <property type="entry name" value="PKc_MKK5"/>
    <property type="match status" value="1"/>
</dbReference>
<keyword evidence="2 10" id="KW-0547">Nucleotide-binding</keyword>
<keyword evidence="1" id="KW-0808">Transferase</keyword>
<evidence type="ECO:0000256" key="9">
    <source>
        <dbReference type="ARBA" id="ARBA00051693"/>
    </source>
</evidence>
<organism evidence="13 14">
    <name type="scientific">Dissostichus mawsoni</name>
    <name type="common">Antarctic cod</name>
    <dbReference type="NCBI Taxonomy" id="36200"/>
    <lineage>
        <taxon>Eukaryota</taxon>
        <taxon>Metazoa</taxon>
        <taxon>Chordata</taxon>
        <taxon>Craniata</taxon>
        <taxon>Vertebrata</taxon>
        <taxon>Euteleostomi</taxon>
        <taxon>Actinopterygii</taxon>
        <taxon>Neopterygii</taxon>
        <taxon>Teleostei</taxon>
        <taxon>Neoteleostei</taxon>
        <taxon>Acanthomorphata</taxon>
        <taxon>Eupercaria</taxon>
        <taxon>Perciformes</taxon>
        <taxon>Notothenioidei</taxon>
        <taxon>Nototheniidae</taxon>
        <taxon>Dissostichus</taxon>
    </lineage>
</organism>
<sequence length="441" mass="49241">MLILDLNNLCAMDTEGIVIRIKTPAGDMDSAVDCPSLLNFNDLLYYNTMNEQRMNGLLPDPLQIFPRAGKTPGNRNIHGLKVNTRPNPANDCIQAVPDSMANNSLKKSSAELKRILTNGQISAQDINYQEQLGHGNGGTVYKAYHVLGKRVLAVKVIPLDITVELQKQIMSELEILYKCDSPYIITFFSAFFVENRISICTEFMDGGSLDVYKRIPEHVLGRIAVAVVKGLTYLWSLKILHRDVKPSNMLVNTRGQVKLCDFGVSTQLVNSIAKTYVGTNAYMAVSDPLSSSSVSIDEVIVINKVCPHGFCCLFCAPQPERISGEQYGIHADVWSVGISFMELALGMFPYPQIQKNQGSLMPLQLLQCIVDEDPPVFPVGQFSEKFVHFITQCMRRQPKERPAPNNLMEHSFITQFNDGNAEVVSMWVCRCLEERRAQQGL</sequence>